<dbReference type="Gene3D" id="2.160.20.20">
    <property type="match status" value="1"/>
</dbReference>
<keyword evidence="6" id="KW-1185">Reference proteome</keyword>
<dbReference type="InterPro" id="IPR036709">
    <property type="entry name" value="Autotransporte_beta_dom_sf"/>
</dbReference>
<dbReference type="InterPro" id="IPR012332">
    <property type="entry name" value="Autotransporter_pectin_lyase_C"/>
</dbReference>
<dbReference type="InterPro" id="IPR011050">
    <property type="entry name" value="Pectin_lyase_fold/virulence"/>
</dbReference>
<proteinExistence type="predicted"/>
<feature type="chain" id="PRO_5005789709" evidence="3">
    <location>
        <begin position="27"/>
        <end position="908"/>
    </location>
</feature>
<evidence type="ECO:0000256" key="3">
    <source>
        <dbReference type="SAM" id="SignalP"/>
    </source>
</evidence>
<dbReference type="PANTHER" id="PTHR35037">
    <property type="entry name" value="C-TERMINAL REGION OF AIDA-LIKE PROTEIN"/>
    <property type="match status" value="1"/>
</dbReference>
<dbReference type="Gene3D" id="2.40.128.130">
    <property type="entry name" value="Autotransporter beta-domain"/>
    <property type="match status" value="1"/>
</dbReference>
<feature type="region of interest" description="Disordered" evidence="2">
    <location>
        <begin position="588"/>
        <end position="611"/>
    </location>
</feature>
<dbReference type="InterPro" id="IPR006315">
    <property type="entry name" value="OM_autotransptr_brl_dom"/>
</dbReference>
<dbReference type="NCBIfam" id="TIGR01414">
    <property type="entry name" value="autotrans_barl"/>
    <property type="match status" value="1"/>
</dbReference>
<dbReference type="SUPFAM" id="SSF51126">
    <property type="entry name" value="Pectin lyase-like"/>
    <property type="match status" value="1"/>
</dbReference>
<gene>
    <name evidence="5" type="ORF">PU02_1147</name>
</gene>
<keyword evidence="1 3" id="KW-0732">Signal</keyword>
<dbReference type="InterPro" id="IPR004899">
    <property type="entry name" value="Pertactin_central"/>
</dbReference>
<dbReference type="PATRIC" id="fig|1318743.3.peg.1164"/>
<dbReference type="Pfam" id="PF03212">
    <property type="entry name" value="Pertactin"/>
    <property type="match status" value="1"/>
</dbReference>
<dbReference type="AlphaFoldDB" id="A0A0M3T345"/>
<dbReference type="NCBIfam" id="TIGR04415">
    <property type="entry name" value="O_hepto_targRPT"/>
    <property type="match status" value="1"/>
</dbReference>
<feature type="signal peptide" evidence="3">
    <location>
        <begin position="1"/>
        <end position="26"/>
    </location>
</feature>
<dbReference type="InterPro" id="IPR051551">
    <property type="entry name" value="Autotransporter_adhesion"/>
</dbReference>
<name>A0A0M3T345_9HYPH</name>
<feature type="domain" description="Autotransporter" evidence="4">
    <location>
        <begin position="640"/>
        <end position="908"/>
    </location>
</feature>
<sequence>MKYKWKLSYWALMISSCLVHPISVNATYSGALGGLSGERSPVTVGGVNSVDIEWSEDTLREVPSFVPAEINIPVSMELDGYPIRDETEAVPYPGMYGITGGSGISTLRGEEGVTISSCNFGNSQRNSDGNKYTCVIEETDEVVEVDKSGDRTVIKPHGKLSSFGESYRVNNAHILIEKGRELRDSILVSGQQAEITADAGNDAPGLSSDNVVKSGGEIHVRGGVSKKTMIEDGGIELVEAGNGKRGTSENATVKLGGLQKIDNGGQSTGTVIHGGKQIVTGKAGKDDTIKDDTQDSFAGASRAYDTKIYGDGDTEEKRGEQKVYDGAVAYNTKIFEGGSQHITKSSAEEKVGGTAVDTEVFSGGRQYVSAGGSAIKVVLHGDAAQGVYTGGYVKDLTVNDRARSWVNFGAVLDGRVEIKDQGAIHLEAGEGKNRTKVDDLILSGKDTLLFAVGAGKNGNSTLIKKLSGNGTVRFTFKEDGPYFSQLHIDELLGSLDFEFNTSIAEGNGDYLFIEKGAGDHRVVVYDSGVEITDPLSKKHDLITDKSKGANFTLTKLSGEKINAVDGGVYMYSLYDREDDNGKIWYLATKDDKEPEPDKPKPSPSPTTPSTDAILSMAVVPGLVFHNELNNLRAGKALLNRDNKNNALWSYLIKGKERIARDHMHFDLDQTGMILGADHLEELMSGEFYIGGFGSYDQAHVTHVRKGTSNVDVYSAGIYASYFDNKGWYADSILKYNYYRNHLNAISTNGDSVRGDYKRRALGGSLELGYRFHTEFNTWVQPYGQLTWLKIEGKDVEISNGMMAEIDSTTSLRSAVGLSVGHDFSVGMNTQLMSYVTASWLREYVDDNYVVINKKHRFVTDLSGNMGKFGIGLKGMANEHVTFYGEVDYLKGSKKQQSLYGTLGLRYSF</sequence>
<evidence type="ECO:0000259" key="4">
    <source>
        <dbReference type="PROSITE" id="PS51208"/>
    </source>
</evidence>
<protein>
    <submittedName>
        <fullName evidence="5">Putative autotransporter</fullName>
    </submittedName>
</protein>
<dbReference type="SMART" id="SM00869">
    <property type="entry name" value="Autotransporter"/>
    <property type="match status" value="1"/>
</dbReference>
<accession>A0A0M3T345</accession>
<dbReference type="PANTHER" id="PTHR35037:SF7">
    <property type="entry name" value="AUTOTRANSPORTER"/>
    <property type="match status" value="1"/>
</dbReference>
<dbReference type="PRINTS" id="PR01484">
    <property type="entry name" value="PRTACTNFAMLY"/>
</dbReference>
<dbReference type="GO" id="GO:0019867">
    <property type="term" value="C:outer membrane"/>
    <property type="evidence" value="ECO:0007669"/>
    <property type="project" value="InterPro"/>
</dbReference>
<dbReference type="EMBL" id="CP010401">
    <property type="protein sequence ID" value="ALE03961.1"/>
    <property type="molecule type" value="Genomic_DNA"/>
</dbReference>
<dbReference type="SUPFAM" id="SSF103515">
    <property type="entry name" value="Autotransporter"/>
    <property type="match status" value="1"/>
</dbReference>
<dbReference type="InterPro" id="IPR030930">
    <property type="entry name" value="AIDA"/>
</dbReference>
<organism evidence="5 6">
    <name type="scientific">Bartonella ancashensis</name>
    <dbReference type="NCBI Taxonomy" id="1318743"/>
    <lineage>
        <taxon>Bacteria</taxon>
        <taxon>Pseudomonadati</taxon>
        <taxon>Pseudomonadota</taxon>
        <taxon>Alphaproteobacteria</taxon>
        <taxon>Hyphomicrobiales</taxon>
        <taxon>Bartonellaceae</taxon>
        <taxon>Bartonella</taxon>
    </lineage>
</organism>
<reference evidence="5 6" key="1">
    <citation type="journal article" date="2015" name="Genome Announc.">
        <title>Complete Genome Sequence of Bartonella ancashensis Strain 20.00, Isolated from the Blood of a Patient with Verruga Peruana.</title>
        <authorList>
            <person name="Hang J."/>
            <person name="Mullins K.E."/>
            <person name="Clifford R.J."/>
            <person name="Onmus-Leone F."/>
            <person name="Yang Y."/>
            <person name="Jiang J."/>
            <person name="Leguia M."/>
            <person name="Kasper M.R."/>
            <person name="Maguina C."/>
            <person name="Lesho E.P."/>
            <person name="Jarman R.G."/>
            <person name="Richards A.L."/>
            <person name="Blazes D."/>
        </authorList>
    </citation>
    <scope>NUCLEOTIDE SEQUENCE [LARGE SCALE GENOMIC DNA]</scope>
    <source>
        <strain evidence="5 6">20.00</strain>
    </source>
</reference>
<evidence type="ECO:0000313" key="6">
    <source>
        <dbReference type="Proteomes" id="UP000057213"/>
    </source>
</evidence>
<dbReference type="PROSITE" id="PS51257">
    <property type="entry name" value="PROKAR_LIPOPROTEIN"/>
    <property type="match status" value="1"/>
</dbReference>
<feature type="compositionally biased region" description="Basic and acidic residues" evidence="2">
    <location>
        <begin position="588"/>
        <end position="600"/>
    </location>
</feature>
<evidence type="ECO:0000256" key="2">
    <source>
        <dbReference type="SAM" id="MobiDB-lite"/>
    </source>
</evidence>
<evidence type="ECO:0000256" key="1">
    <source>
        <dbReference type="ARBA" id="ARBA00022729"/>
    </source>
</evidence>
<evidence type="ECO:0000313" key="5">
    <source>
        <dbReference type="EMBL" id="ALE03961.1"/>
    </source>
</evidence>
<dbReference type="Proteomes" id="UP000057213">
    <property type="component" value="Chromosome"/>
</dbReference>
<dbReference type="RefSeq" id="WP_414947414.1">
    <property type="nucleotide sequence ID" value="NZ_JBLKQC010000003.1"/>
</dbReference>
<dbReference type="PROSITE" id="PS51208">
    <property type="entry name" value="AUTOTRANSPORTER"/>
    <property type="match status" value="1"/>
</dbReference>
<dbReference type="InterPro" id="IPR005546">
    <property type="entry name" value="Autotransporte_beta"/>
</dbReference>
<dbReference type="KEGG" id="banc:PU02_1147"/>
<dbReference type="STRING" id="1318743.PU02_1147"/>
<dbReference type="InterPro" id="IPR003991">
    <property type="entry name" value="Pertactin_virulence_factor"/>
</dbReference>
<dbReference type="Pfam" id="PF03797">
    <property type="entry name" value="Autotransporter"/>
    <property type="match status" value="1"/>
</dbReference>